<dbReference type="EMBL" id="PYAX01000020">
    <property type="protein sequence ID" value="PSL51550.1"/>
    <property type="molecule type" value="Genomic_DNA"/>
</dbReference>
<dbReference type="Proteomes" id="UP000241118">
    <property type="component" value="Unassembled WGS sequence"/>
</dbReference>
<feature type="signal peptide" evidence="2">
    <location>
        <begin position="1"/>
        <end position="25"/>
    </location>
</feature>
<dbReference type="Pfam" id="PF13432">
    <property type="entry name" value="TPR_16"/>
    <property type="match status" value="3"/>
</dbReference>
<dbReference type="PANTHER" id="PTHR12558">
    <property type="entry name" value="CELL DIVISION CYCLE 16,23,27"/>
    <property type="match status" value="1"/>
</dbReference>
<feature type="chain" id="PRO_5015132862" evidence="2">
    <location>
        <begin position="26"/>
        <end position="432"/>
    </location>
</feature>
<evidence type="ECO:0000256" key="1">
    <source>
        <dbReference type="PROSITE-ProRule" id="PRU00339"/>
    </source>
</evidence>
<sequence>MTRRRIVAVLAIVAGAALLVSTASALTRRGGEHGTPGPGAALAHSGVQRTIAAAQEKLRRSPRDAATWALLGSSYVEQARVTGDPSYYAKAQGALTTSLEHQPVDNGPALLGLGALANARHDFSAARDFAERARSVLPDTAEVYGVLADALTQLGAAAEATAAVQRMLDLEPGVASFTRAAYDLEQRGDVDAATHALERALESASTPADTVFCRYHLGELAWDNGDPDLAAEHYERGLSIDPQDVTLLRGKAKVAAARGRVDEALAEYADIVRRVPAPHHLHEYATLLRAHGRHEEAAAQTTILSGQFELLRAAGGADDLAESVVAADQGRAAQALRLAEAEWGRRQHALVADALAWALHLNGRHAEALALAERATASGWRHAGFAFHRGMILASLGRTAEAAAALDEALRINPHFSFTDAAKARDALAGLR</sequence>
<evidence type="ECO:0000256" key="2">
    <source>
        <dbReference type="SAM" id="SignalP"/>
    </source>
</evidence>
<keyword evidence="4" id="KW-1185">Reference proteome</keyword>
<dbReference type="Gene3D" id="1.25.40.10">
    <property type="entry name" value="Tetratricopeptide repeat domain"/>
    <property type="match status" value="3"/>
</dbReference>
<dbReference type="InterPro" id="IPR019734">
    <property type="entry name" value="TPR_rpt"/>
</dbReference>
<dbReference type="OrthoDB" id="5477158at2"/>
<feature type="repeat" description="TPR" evidence="1">
    <location>
        <begin position="383"/>
        <end position="416"/>
    </location>
</feature>
<keyword evidence="2" id="KW-0732">Signal</keyword>
<dbReference type="PROSITE" id="PS50005">
    <property type="entry name" value="TPR"/>
    <property type="match status" value="2"/>
</dbReference>
<feature type="repeat" description="TPR" evidence="1">
    <location>
        <begin position="211"/>
        <end position="244"/>
    </location>
</feature>
<protein>
    <submittedName>
        <fullName evidence="3">Tetratricopeptide repeat protein</fullName>
    </submittedName>
</protein>
<evidence type="ECO:0000313" key="4">
    <source>
        <dbReference type="Proteomes" id="UP000241118"/>
    </source>
</evidence>
<dbReference type="PANTHER" id="PTHR12558:SF13">
    <property type="entry name" value="CELL DIVISION CYCLE PROTEIN 27 HOMOLOG"/>
    <property type="match status" value="1"/>
</dbReference>
<evidence type="ECO:0000313" key="3">
    <source>
        <dbReference type="EMBL" id="PSL51550.1"/>
    </source>
</evidence>
<gene>
    <name evidence="3" type="ORF">B0I31_12084</name>
</gene>
<dbReference type="RefSeq" id="WP_106619863.1">
    <property type="nucleotide sequence ID" value="NZ_PYAX01000020.1"/>
</dbReference>
<reference evidence="3 4" key="1">
    <citation type="submission" date="2018-03" db="EMBL/GenBank/DDBJ databases">
        <title>Genomic Encyclopedia of Type Strains, Phase III (KMG-III): the genomes of soil and plant-associated and newly described type strains.</title>
        <authorList>
            <person name="Whitman W."/>
        </authorList>
    </citation>
    <scope>NUCLEOTIDE SEQUENCE [LARGE SCALE GENOMIC DNA]</scope>
    <source>
        <strain evidence="3 4">CGMCC 4.7097</strain>
    </source>
</reference>
<name>A0A2P8HZ94_SACCR</name>
<organism evidence="3 4">
    <name type="scientific">Saccharothrix carnea</name>
    <dbReference type="NCBI Taxonomy" id="1280637"/>
    <lineage>
        <taxon>Bacteria</taxon>
        <taxon>Bacillati</taxon>
        <taxon>Actinomycetota</taxon>
        <taxon>Actinomycetes</taxon>
        <taxon>Pseudonocardiales</taxon>
        <taxon>Pseudonocardiaceae</taxon>
        <taxon>Saccharothrix</taxon>
    </lineage>
</organism>
<dbReference type="SUPFAM" id="SSF48452">
    <property type="entry name" value="TPR-like"/>
    <property type="match status" value="1"/>
</dbReference>
<accession>A0A2P8HZ94</accession>
<dbReference type="SMART" id="SM00028">
    <property type="entry name" value="TPR"/>
    <property type="match status" value="5"/>
</dbReference>
<proteinExistence type="predicted"/>
<dbReference type="InterPro" id="IPR011990">
    <property type="entry name" value="TPR-like_helical_dom_sf"/>
</dbReference>
<comment type="caution">
    <text evidence="3">The sequence shown here is derived from an EMBL/GenBank/DDBJ whole genome shotgun (WGS) entry which is preliminary data.</text>
</comment>
<dbReference type="AlphaFoldDB" id="A0A2P8HZ94"/>
<keyword evidence="1" id="KW-0802">TPR repeat</keyword>